<evidence type="ECO:0000256" key="2">
    <source>
        <dbReference type="ARBA" id="ARBA00022723"/>
    </source>
</evidence>
<comment type="pathway">
    <text evidence="8">Cofactor biosynthesis; ubiquinone biosynthesis.</text>
</comment>
<gene>
    <name evidence="10" type="primary">Coq4</name>
</gene>
<evidence type="ECO:0000256" key="3">
    <source>
        <dbReference type="ARBA" id="ARBA00022792"/>
    </source>
</evidence>
<comment type="subcellular location">
    <subcellularLocation>
        <location evidence="8">Mitochondrion inner membrane</location>
        <topology evidence="8">Peripheral membrane protein</topology>
        <orientation evidence="8">Matrix side</orientation>
    </subcellularLocation>
</comment>
<comment type="cofactor">
    <cofactor evidence="8">
        <name>Zn(2+)</name>
        <dbReference type="ChEBI" id="CHEBI:29105"/>
    </cofactor>
</comment>
<dbReference type="CTD" id="51117"/>
<comment type="catalytic activity">
    <reaction evidence="8">
        <text>a 4-hydroxy-3-methoxy-5-(all-trans-polyprenyl)benzoate + H(+) = a 2-methoxy-6-(all-trans-polyprenyl)phenol + CO2</text>
        <dbReference type="Rhea" id="RHEA:81179"/>
        <dbReference type="Rhea" id="RHEA-COMP:9551"/>
        <dbReference type="Rhea" id="RHEA-COMP:10931"/>
        <dbReference type="ChEBI" id="CHEBI:15378"/>
        <dbReference type="ChEBI" id="CHEBI:16526"/>
        <dbReference type="ChEBI" id="CHEBI:62731"/>
        <dbReference type="ChEBI" id="CHEBI:84443"/>
        <dbReference type="EC" id="4.1.1.130"/>
    </reaction>
</comment>
<dbReference type="InterPro" id="IPR007715">
    <property type="entry name" value="Coq4"/>
</dbReference>
<evidence type="ECO:0000313" key="10">
    <source>
        <dbReference type="RefSeq" id="XP_011299269.1"/>
    </source>
</evidence>
<keyword evidence="2 8" id="KW-0479">Metal-binding</keyword>
<comment type="similarity">
    <text evidence="8">Belongs to the COQ4 family.</text>
</comment>
<organism evidence="9 10">
    <name type="scientific">Fopius arisanus</name>
    <dbReference type="NCBI Taxonomy" id="64838"/>
    <lineage>
        <taxon>Eukaryota</taxon>
        <taxon>Metazoa</taxon>
        <taxon>Ecdysozoa</taxon>
        <taxon>Arthropoda</taxon>
        <taxon>Hexapoda</taxon>
        <taxon>Insecta</taxon>
        <taxon>Pterygota</taxon>
        <taxon>Neoptera</taxon>
        <taxon>Endopterygota</taxon>
        <taxon>Hymenoptera</taxon>
        <taxon>Apocrita</taxon>
        <taxon>Ichneumonoidea</taxon>
        <taxon>Braconidae</taxon>
        <taxon>Opiinae</taxon>
        <taxon>Fopius</taxon>
    </lineage>
</organism>
<keyword evidence="9" id="KW-1185">Reference proteome</keyword>
<sequence>MERSRMIRLSRDLLGGSLGRRLKSTYGGEAFVDDFTRNHVRLTNLQRAILACGSAAVSLADPYRADMIACLGETTGKFALLHCYEKMKSTNEGLRILNEKPRINTSTVDMKSLEGLPEGTLGKTYHNFLKVNKVTPDSRDDVKFVNEIELAYVMQRYREVHDIFHAVLLMPTTMLGEVTVKWVEALQTRLPMCIGGAVFGAARLRPKQRQLYAKYHLPWAINTGKNSGFLLSTYFEERWEQPLDAFHREMNIQPLAQFADK</sequence>
<dbReference type="PANTHER" id="PTHR12922:SF7">
    <property type="entry name" value="UBIQUINONE BIOSYNTHESIS PROTEIN COQ4 HOMOLOG, MITOCHONDRIAL"/>
    <property type="match status" value="1"/>
</dbReference>
<dbReference type="GO" id="GO:0120539">
    <property type="term" value="F:4-hydroxy-3-methoxy-5-polyprenylbenzoate decarboxylase activity"/>
    <property type="evidence" value="ECO:0007669"/>
    <property type="project" value="UniProtKB-EC"/>
</dbReference>
<feature type="binding site" evidence="8">
    <location>
        <position position="177"/>
    </location>
    <ligand>
        <name>Zn(2+)</name>
        <dbReference type="ChEBI" id="CHEBI:29105"/>
    </ligand>
</feature>
<evidence type="ECO:0000256" key="8">
    <source>
        <dbReference type="HAMAP-Rule" id="MF_03111"/>
    </source>
</evidence>
<dbReference type="InterPro" id="IPR027540">
    <property type="entry name" value="Coq4_euk"/>
</dbReference>
<dbReference type="GeneID" id="105264232"/>
<dbReference type="HAMAP" id="MF_03111">
    <property type="entry name" value="Coq4"/>
    <property type="match status" value="1"/>
</dbReference>
<keyword evidence="6 8" id="KW-0472">Membrane</keyword>
<evidence type="ECO:0000256" key="6">
    <source>
        <dbReference type="ARBA" id="ARBA00023136"/>
    </source>
</evidence>
<dbReference type="PANTHER" id="PTHR12922">
    <property type="entry name" value="UBIQUINONE BIOSYNTHESIS PROTEIN"/>
    <property type="match status" value="1"/>
</dbReference>
<comment type="subunit">
    <text evidence="8">Component of a multi-subunit COQ enzyme complex.</text>
</comment>
<feature type="binding site" evidence="8">
    <location>
        <position position="165"/>
    </location>
    <ligand>
        <name>Zn(2+)</name>
        <dbReference type="ChEBI" id="CHEBI:29105"/>
    </ligand>
</feature>
<keyword evidence="3 8" id="KW-0999">Mitochondrion inner membrane</keyword>
<reference evidence="10" key="1">
    <citation type="submission" date="2025-08" db="UniProtKB">
        <authorList>
            <consortium name="RefSeq"/>
        </authorList>
    </citation>
    <scope>IDENTIFICATION</scope>
    <source>
        <strain evidence="10">USDA-PBARC FA_bdor</strain>
        <tissue evidence="10">Whole organism</tissue>
    </source>
</reference>
<evidence type="ECO:0000313" key="9">
    <source>
        <dbReference type="Proteomes" id="UP000694866"/>
    </source>
</evidence>
<keyword evidence="7 8" id="KW-0456">Lyase</keyword>
<keyword evidence="5 8" id="KW-0496">Mitochondrion</keyword>
<evidence type="ECO:0000256" key="1">
    <source>
        <dbReference type="ARBA" id="ARBA00022688"/>
    </source>
</evidence>
<evidence type="ECO:0000256" key="4">
    <source>
        <dbReference type="ARBA" id="ARBA00022833"/>
    </source>
</evidence>
<evidence type="ECO:0000256" key="7">
    <source>
        <dbReference type="ARBA" id="ARBA00023239"/>
    </source>
</evidence>
<keyword evidence="1 8" id="KW-0831">Ubiquinone biosynthesis</keyword>
<keyword evidence="10" id="KW-0830">Ubiquinone</keyword>
<accession>A0A9R1SXP3</accession>
<dbReference type="GO" id="GO:0031314">
    <property type="term" value="C:extrinsic component of mitochondrial inner membrane"/>
    <property type="evidence" value="ECO:0007669"/>
    <property type="project" value="UniProtKB-UniRule"/>
</dbReference>
<dbReference type="RefSeq" id="XP_011299269.1">
    <property type="nucleotide sequence ID" value="XM_011300967.1"/>
</dbReference>
<comment type="function">
    <text evidence="8">Lyase that catalyzes the C1-decarboxylation of 4-hydroxy-3-methoxy-5-(all-trans-polyprenyl)benzoic acid into 2-methoxy-6-(all-trans-polyprenyl)phenol during ubiquinone biosynthesis.</text>
</comment>
<feature type="binding site" evidence="8">
    <location>
        <position position="161"/>
    </location>
    <ligand>
        <name>Zn(2+)</name>
        <dbReference type="ChEBI" id="CHEBI:29105"/>
    </ligand>
</feature>
<dbReference type="GO" id="GO:0008270">
    <property type="term" value="F:zinc ion binding"/>
    <property type="evidence" value="ECO:0007669"/>
    <property type="project" value="UniProtKB-UniRule"/>
</dbReference>
<keyword evidence="4 8" id="KW-0862">Zinc</keyword>
<proteinExistence type="inferred from homology"/>
<dbReference type="AlphaFoldDB" id="A0A9R1SXP3"/>
<dbReference type="KEGG" id="fas:105264232"/>
<name>A0A9R1SXP3_9HYME</name>
<evidence type="ECO:0000256" key="5">
    <source>
        <dbReference type="ARBA" id="ARBA00023128"/>
    </source>
</evidence>
<feature type="binding site" evidence="8">
    <location>
        <position position="162"/>
    </location>
    <ligand>
        <name>Zn(2+)</name>
        <dbReference type="ChEBI" id="CHEBI:29105"/>
    </ligand>
</feature>
<dbReference type="Pfam" id="PF05019">
    <property type="entry name" value="Coq4"/>
    <property type="match status" value="1"/>
</dbReference>
<dbReference type="Proteomes" id="UP000694866">
    <property type="component" value="Unplaced"/>
</dbReference>
<protein>
    <recommendedName>
        <fullName evidence="8">Ubiquinone biosynthesis protein COQ4 homolog, mitochondrial</fullName>
    </recommendedName>
    <alternativeName>
        <fullName evidence="8">4-hydroxy-3-methoxy-5-polyprenylbenzoate decarboxylase</fullName>
        <ecNumber evidence="8">4.1.1.130</ecNumber>
    </alternativeName>
    <alternativeName>
        <fullName evidence="8">Coenzyme Q biosynthesis protein 4 homolog</fullName>
    </alternativeName>
</protein>
<dbReference type="EC" id="4.1.1.130" evidence="8"/>